<dbReference type="PANTHER" id="PTHR32196">
    <property type="entry name" value="ABC TRANSPORTER PERMEASE PROTEIN YPHD-RELATED-RELATED"/>
    <property type="match status" value="1"/>
</dbReference>
<dbReference type="InterPro" id="IPR001851">
    <property type="entry name" value="ABC_transp_permease"/>
</dbReference>
<evidence type="ECO:0000256" key="1">
    <source>
        <dbReference type="ARBA" id="ARBA00004651"/>
    </source>
</evidence>
<dbReference type="GO" id="GO:0022857">
    <property type="term" value="F:transmembrane transporter activity"/>
    <property type="evidence" value="ECO:0007669"/>
    <property type="project" value="InterPro"/>
</dbReference>
<organism evidence="7 8">
    <name type="scientific">[Clostridium] ultunense Esp</name>
    <dbReference type="NCBI Taxonomy" id="1288971"/>
    <lineage>
        <taxon>Bacteria</taxon>
        <taxon>Bacillati</taxon>
        <taxon>Bacillota</taxon>
        <taxon>Tissierellia</taxon>
        <taxon>Tissierellales</taxon>
        <taxon>Tepidimicrobiaceae</taxon>
        <taxon>Schnuerera</taxon>
    </lineage>
</organism>
<feature type="transmembrane region" description="Helical" evidence="6">
    <location>
        <begin position="232"/>
        <end position="251"/>
    </location>
</feature>
<dbReference type="AlphaFoldDB" id="M1Z5H1"/>
<protein>
    <submittedName>
        <fullName evidence="7">Inner-membrane translocator</fullName>
    </submittedName>
</protein>
<feature type="transmembrane region" description="Helical" evidence="6">
    <location>
        <begin position="173"/>
        <end position="193"/>
    </location>
</feature>
<feature type="transmembrane region" description="Helical" evidence="6">
    <location>
        <begin position="257"/>
        <end position="278"/>
    </location>
</feature>
<dbReference type="GO" id="GO:0005886">
    <property type="term" value="C:plasma membrane"/>
    <property type="evidence" value="ECO:0007669"/>
    <property type="project" value="UniProtKB-SubCell"/>
</dbReference>
<dbReference type="RefSeq" id="WP_005582340.1">
    <property type="nucleotide sequence ID" value="NZ_LT669839.1"/>
</dbReference>
<evidence type="ECO:0000256" key="5">
    <source>
        <dbReference type="ARBA" id="ARBA00023136"/>
    </source>
</evidence>
<sequence>MNSLIMTSLEQGLIFGILAMGVLITYKILDIADLSVEGTFPFGAFIFARFISIGINPIISTILAFFFGTLAGLLTAILFTKLRIKPLLSGILTMTILYSVNLKTNGKANIPLFSYNTIYDLGSTVVILTIMVLIIKIALDEFFKTEIGYLLIATGGNESLVRSLGKNSNRYKVLGLMLANGLVALSGALMAQMQGFVDITMGSSIIVVALASIIIGDTIGKRSNRIKDTTRAILGAIIYKIIGGIAIDLGLEPSDLKAVSAIIVIVFLSYNNFFADLLDFKKIKGGEKYAKNKKTIKELQ</sequence>
<dbReference type="EMBL" id="LT669839">
    <property type="protein sequence ID" value="SHD75790.1"/>
    <property type="molecule type" value="Genomic_DNA"/>
</dbReference>
<keyword evidence="2" id="KW-1003">Cell membrane</keyword>
<dbReference type="HOGENOM" id="CLU_067296_0_0_9"/>
<keyword evidence="5 6" id="KW-0472">Membrane</keyword>
<dbReference type="OrthoDB" id="9778389at2"/>
<keyword evidence="8" id="KW-1185">Reference proteome</keyword>
<dbReference type="PANTHER" id="PTHR32196:SF69">
    <property type="entry name" value="BRANCHED-CHAIN AMINO ACID TRANSPORT SYSTEM, PERMEASE PROTEIN"/>
    <property type="match status" value="1"/>
</dbReference>
<proteinExistence type="predicted"/>
<dbReference type="Pfam" id="PF02653">
    <property type="entry name" value="BPD_transp_2"/>
    <property type="match status" value="1"/>
</dbReference>
<keyword evidence="3 6" id="KW-0812">Transmembrane</keyword>
<feature type="transmembrane region" description="Helical" evidence="6">
    <location>
        <begin position="121"/>
        <end position="139"/>
    </location>
</feature>
<comment type="subcellular location">
    <subcellularLocation>
        <location evidence="1">Cell membrane</location>
        <topology evidence="1">Multi-pass membrane protein</topology>
    </subcellularLocation>
</comment>
<reference evidence="7 8" key="1">
    <citation type="submission" date="2016-11" db="EMBL/GenBank/DDBJ databases">
        <authorList>
            <person name="Manzoor S."/>
        </authorList>
    </citation>
    <scope>NUCLEOTIDE SEQUENCE [LARGE SCALE GENOMIC DNA]</scope>
    <source>
        <strain evidence="7">Clostridium ultunense strain Esp</strain>
    </source>
</reference>
<feature type="transmembrane region" description="Helical" evidence="6">
    <location>
        <begin position="199"/>
        <end position="220"/>
    </location>
</feature>
<gene>
    <name evidence="7" type="ORF">CUESP1_0400</name>
</gene>
<accession>M1Z5H1</accession>
<evidence type="ECO:0000256" key="6">
    <source>
        <dbReference type="SAM" id="Phobius"/>
    </source>
</evidence>
<feature type="transmembrane region" description="Helical" evidence="6">
    <location>
        <begin position="84"/>
        <end position="101"/>
    </location>
</feature>
<evidence type="ECO:0000256" key="4">
    <source>
        <dbReference type="ARBA" id="ARBA00022989"/>
    </source>
</evidence>
<feature type="transmembrane region" description="Helical" evidence="6">
    <location>
        <begin position="12"/>
        <end position="29"/>
    </location>
</feature>
<keyword evidence="4 6" id="KW-1133">Transmembrane helix</keyword>
<evidence type="ECO:0000313" key="8">
    <source>
        <dbReference type="Proteomes" id="UP000245423"/>
    </source>
</evidence>
<evidence type="ECO:0000256" key="2">
    <source>
        <dbReference type="ARBA" id="ARBA00022475"/>
    </source>
</evidence>
<feature type="transmembrane region" description="Helical" evidence="6">
    <location>
        <begin position="49"/>
        <end position="77"/>
    </location>
</feature>
<evidence type="ECO:0000256" key="3">
    <source>
        <dbReference type="ARBA" id="ARBA00022692"/>
    </source>
</evidence>
<dbReference type="CDD" id="cd06574">
    <property type="entry name" value="TM_PBP1_branched-chain-AA_like"/>
    <property type="match status" value="1"/>
</dbReference>
<evidence type="ECO:0000313" key="7">
    <source>
        <dbReference type="EMBL" id="SHD75790.1"/>
    </source>
</evidence>
<name>M1Z5H1_9FIRM</name>
<dbReference type="Proteomes" id="UP000245423">
    <property type="component" value="Chromosome 1"/>
</dbReference>